<feature type="coiled-coil region" evidence="1">
    <location>
        <begin position="24"/>
        <end position="84"/>
    </location>
</feature>
<gene>
    <name evidence="3" type="ORF">MJB10_24580</name>
</gene>
<protein>
    <submittedName>
        <fullName evidence="3">Hemerythrin domain-containing protein</fullName>
    </submittedName>
</protein>
<sequence length="180" mass="20740">MEVNVLNSCSGLASSNPAVLSYATERLKEEHQHLRSQLKLLEVNAKEVILIEDTEKGLHLLQHLRSQTAQLMNMLERHAKWEDEELFPFLMGYFHRESVPTIMPSFWVLEKDHQLGVSFIQSFNETVINLTPLVVKKQLVEAASHLVQACLILNDHFTMEEQLILPLTEKVLMDLESFFS</sequence>
<evidence type="ECO:0000256" key="1">
    <source>
        <dbReference type="SAM" id="Coils"/>
    </source>
</evidence>
<evidence type="ECO:0000313" key="4">
    <source>
        <dbReference type="Proteomes" id="UP001304650"/>
    </source>
</evidence>
<evidence type="ECO:0000313" key="3">
    <source>
        <dbReference type="EMBL" id="WNR44223.1"/>
    </source>
</evidence>
<dbReference type="Pfam" id="PF01814">
    <property type="entry name" value="Hemerythrin"/>
    <property type="match status" value="1"/>
</dbReference>
<dbReference type="Proteomes" id="UP001304650">
    <property type="component" value="Chromosome"/>
</dbReference>
<organism evidence="3 4">
    <name type="scientific">Paenibacillus roseopurpureus</name>
    <dbReference type="NCBI Taxonomy" id="2918901"/>
    <lineage>
        <taxon>Bacteria</taxon>
        <taxon>Bacillati</taxon>
        <taxon>Bacillota</taxon>
        <taxon>Bacilli</taxon>
        <taxon>Bacillales</taxon>
        <taxon>Paenibacillaceae</taxon>
        <taxon>Paenibacillus</taxon>
    </lineage>
</organism>
<proteinExistence type="predicted"/>
<dbReference type="InterPro" id="IPR012312">
    <property type="entry name" value="Hemerythrin-like"/>
</dbReference>
<keyword evidence="4" id="KW-1185">Reference proteome</keyword>
<accession>A0AA96RIC8</accession>
<dbReference type="AlphaFoldDB" id="A0AA96RIC8"/>
<dbReference type="EMBL" id="CP130319">
    <property type="protein sequence ID" value="WNR44223.1"/>
    <property type="molecule type" value="Genomic_DNA"/>
</dbReference>
<name>A0AA96RIC8_9BACL</name>
<feature type="domain" description="Hemerythrin-like" evidence="2">
    <location>
        <begin position="24"/>
        <end position="167"/>
    </location>
</feature>
<dbReference type="RefSeq" id="WP_314799680.1">
    <property type="nucleotide sequence ID" value="NZ_CP130319.1"/>
</dbReference>
<dbReference type="KEGG" id="proo:MJB10_24580"/>
<reference evidence="3" key="1">
    <citation type="submission" date="2022-02" db="EMBL/GenBank/DDBJ databases">
        <title>Paenibacillus sp. MBLB1832 Whole Genome Shotgun Sequencing.</title>
        <authorList>
            <person name="Hwang C.Y."/>
            <person name="Cho E.-S."/>
            <person name="Seo M.-J."/>
        </authorList>
    </citation>
    <scope>NUCLEOTIDE SEQUENCE</scope>
    <source>
        <strain evidence="3">MBLB1832</strain>
    </source>
</reference>
<keyword evidence="1" id="KW-0175">Coiled coil</keyword>
<evidence type="ECO:0000259" key="2">
    <source>
        <dbReference type="Pfam" id="PF01814"/>
    </source>
</evidence>
<dbReference type="Gene3D" id="1.20.120.520">
    <property type="entry name" value="nmb1532 protein domain like"/>
    <property type="match status" value="1"/>
</dbReference>